<evidence type="ECO:0000313" key="9">
    <source>
        <dbReference type="Proteomes" id="UP001209878"/>
    </source>
</evidence>
<name>A0AAD9NME8_RIDPI</name>
<evidence type="ECO:0000256" key="5">
    <source>
        <dbReference type="ARBA" id="ARBA00022840"/>
    </source>
</evidence>
<evidence type="ECO:0000256" key="2">
    <source>
        <dbReference type="ARBA" id="ARBA00022741"/>
    </source>
</evidence>
<keyword evidence="5" id="KW-0067">ATP-binding</keyword>
<dbReference type="EMBL" id="JAODUO010000956">
    <property type="protein sequence ID" value="KAK2172494.1"/>
    <property type="molecule type" value="Genomic_DNA"/>
</dbReference>
<proteinExistence type="inferred from homology"/>
<dbReference type="PANTHER" id="PTHR43788">
    <property type="entry name" value="DNA2/NAM7 HELICASE FAMILY MEMBER"/>
    <property type="match status" value="1"/>
</dbReference>
<evidence type="ECO:0000259" key="6">
    <source>
        <dbReference type="Pfam" id="PF13086"/>
    </source>
</evidence>
<feature type="domain" description="DNA2/NAM7 helicase-like C-terminal" evidence="7">
    <location>
        <begin position="176"/>
        <end position="386"/>
    </location>
</feature>
<dbReference type="SUPFAM" id="SSF52540">
    <property type="entry name" value="P-loop containing nucleoside triphosphate hydrolases"/>
    <property type="match status" value="1"/>
</dbReference>
<evidence type="ECO:0000259" key="7">
    <source>
        <dbReference type="Pfam" id="PF13087"/>
    </source>
</evidence>
<keyword evidence="2" id="KW-0547">Nucleotide-binding</keyword>
<dbReference type="GO" id="GO:0005524">
    <property type="term" value="F:ATP binding"/>
    <property type="evidence" value="ECO:0007669"/>
    <property type="project" value="UniProtKB-KW"/>
</dbReference>
<sequence>MKILRIYSEELERQVFPIPRESPVRQSHGRTYELIGHEEQKSTALHFLIRAKTNQFSERIKKFDKFFEKNKHHRHKVTDTDIVEQYFMYSKLITDAAIHEIPQYEILLCTCSHSASPRITRAANVTQCIVDECGMCTEPETLIPLTSHKPKQVVLIGDHKQLRHIVKQPKAKELGLEISLFERYEKKAILLNMQYRMHRGICNFPSRHFYDGRLITSDKIQVNHESSDHNIIRMIWPNKDRPVVFHHVEGAEKSLVITSSNGHEASKSNSAERDHAVRIFAHLVHFCEVPKDKVTILSQYRAQCSEITRKLEDDGFKRPNVSTVIASQGAEWDYVILSTVRSMPVHEIERHPTFGWMKINLGFITDENQINVALTRAKKGLIIIGE</sequence>
<dbReference type="AlphaFoldDB" id="A0AAD9NME8"/>
<dbReference type="GO" id="GO:0043139">
    <property type="term" value="F:5'-3' DNA helicase activity"/>
    <property type="evidence" value="ECO:0007669"/>
    <property type="project" value="TreeGrafter"/>
</dbReference>
<keyword evidence="9" id="KW-1185">Reference proteome</keyword>
<evidence type="ECO:0000256" key="4">
    <source>
        <dbReference type="ARBA" id="ARBA00022806"/>
    </source>
</evidence>
<evidence type="ECO:0000256" key="3">
    <source>
        <dbReference type="ARBA" id="ARBA00022801"/>
    </source>
</evidence>
<dbReference type="InterPro" id="IPR027417">
    <property type="entry name" value="P-loop_NTPase"/>
</dbReference>
<keyword evidence="3" id="KW-0378">Hydrolase</keyword>
<dbReference type="InterPro" id="IPR041677">
    <property type="entry name" value="DNA2/NAM7_AAA_11"/>
</dbReference>
<dbReference type="CDD" id="cd18808">
    <property type="entry name" value="SF1_C_Upf1"/>
    <property type="match status" value="1"/>
</dbReference>
<keyword evidence="4" id="KW-0347">Helicase</keyword>
<dbReference type="Pfam" id="PF13086">
    <property type="entry name" value="AAA_11"/>
    <property type="match status" value="1"/>
</dbReference>
<accession>A0AAD9NME8</accession>
<reference evidence="8" key="1">
    <citation type="journal article" date="2023" name="Mol. Biol. Evol.">
        <title>Third-Generation Sequencing Reveals the Adaptive Role of the Epigenome in Three Deep-Sea Polychaetes.</title>
        <authorList>
            <person name="Perez M."/>
            <person name="Aroh O."/>
            <person name="Sun Y."/>
            <person name="Lan Y."/>
            <person name="Juniper S.K."/>
            <person name="Young C.R."/>
            <person name="Angers B."/>
            <person name="Qian P.Y."/>
        </authorList>
    </citation>
    <scope>NUCLEOTIDE SEQUENCE</scope>
    <source>
        <strain evidence="8">R07B-5</strain>
    </source>
</reference>
<feature type="domain" description="DNA2/NAM7 helicase helicase" evidence="6">
    <location>
        <begin position="2"/>
        <end position="167"/>
    </location>
</feature>
<evidence type="ECO:0000256" key="1">
    <source>
        <dbReference type="ARBA" id="ARBA00007913"/>
    </source>
</evidence>
<organism evidence="8 9">
    <name type="scientific">Ridgeia piscesae</name>
    <name type="common">Tubeworm</name>
    <dbReference type="NCBI Taxonomy" id="27915"/>
    <lineage>
        <taxon>Eukaryota</taxon>
        <taxon>Metazoa</taxon>
        <taxon>Spiralia</taxon>
        <taxon>Lophotrochozoa</taxon>
        <taxon>Annelida</taxon>
        <taxon>Polychaeta</taxon>
        <taxon>Sedentaria</taxon>
        <taxon>Canalipalpata</taxon>
        <taxon>Sabellida</taxon>
        <taxon>Siboglinidae</taxon>
        <taxon>Ridgeia</taxon>
    </lineage>
</organism>
<dbReference type="Gene3D" id="3.40.50.300">
    <property type="entry name" value="P-loop containing nucleotide triphosphate hydrolases"/>
    <property type="match status" value="2"/>
</dbReference>
<dbReference type="GO" id="GO:0016787">
    <property type="term" value="F:hydrolase activity"/>
    <property type="evidence" value="ECO:0007669"/>
    <property type="project" value="UniProtKB-KW"/>
</dbReference>
<protein>
    <submittedName>
        <fullName evidence="8">Uncharacterized protein</fullName>
    </submittedName>
</protein>
<dbReference type="Proteomes" id="UP001209878">
    <property type="component" value="Unassembled WGS sequence"/>
</dbReference>
<dbReference type="InterPro" id="IPR041679">
    <property type="entry name" value="DNA2/NAM7-like_C"/>
</dbReference>
<dbReference type="Pfam" id="PF13087">
    <property type="entry name" value="AAA_12"/>
    <property type="match status" value="1"/>
</dbReference>
<dbReference type="InterPro" id="IPR050534">
    <property type="entry name" value="Coronavir_polyprotein_1ab"/>
</dbReference>
<comment type="similarity">
    <text evidence="1">Belongs to the DNA2/NAM7 helicase family.</text>
</comment>
<dbReference type="PANTHER" id="PTHR43788:SF16">
    <property type="entry name" value="HELICASE WITH ZINC FINGER 2"/>
    <property type="match status" value="1"/>
</dbReference>
<dbReference type="InterPro" id="IPR047187">
    <property type="entry name" value="SF1_C_Upf1"/>
</dbReference>
<evidence type="ECO:0000313" key="8">
    <source>
        <dbReference type="EMBL" id="KAK2172494.1"/>
    </source>
</evidence>
<comment type="caution">
    <text evidence="8">The sequence shown here is derived from an EMBL/GenBank/DDBJ whole genome shotgun (WGS) entry which is preliminary data.</text>
</comment>
<gene>
    <name evidence="8" type="ORF">NP493_956g00025</name>
</gene>